<dbReference type="SUPFAM" id="SSF51735">
    <property type="entry name" value="NAD(P)-binding Rossmann-fold domains"/>
    <property type="match status" value="1"/>
</dbReference>
<reference evidence="3 4" key="1">
    <citation type="submission" date="2020-08" db="EMBL/GenBank/DDBJ databases">
        <title>Genomic Encyclopedia of Type Strains, Phase III (KMG-III): the genomes of soil and plant-associated and newly described type strains.</title>
        <authorList>
            <person name="Whitman W."/>
        </authorList>
    </citation>
    <scope>NUCLEOTIDE SEQUENCE [LARGE SCALE GENOMIC DNA]</scope>
    <source>
        <strain evidence="3 4">CECT 7282</strain>
    </source>
</reference>
<dbReference type="AlphaFoldDB" id="A0A839V798"/>
<dbReference type="Gene3D" id="3.40.50.720">
    <property type="entry name" value="NAD(P)-binding Rossmann-like Domain"/>
    <property type="match status" value="1"/>
</dbReference>
<dbReference type="PRINTS" id="PR00081">
    <property type="entry name" value="GDHRDH"/>
</dbReference>
<dbReference type="InterPro" id="IPR036291">
    <property type="entry name" value="NAD(P)-bd_dom_sf"/>
</dbReference>
<protein>
    <submittedName>
        <fullName evidence="3">Short-subunit dehydrogenase</fullName>
    </submittedName>
</protein>
<dbReference type="EMBL" id="JACHXP010000002">
    <property type="protein sequence ID" value="MBB3189399.1"/>
    <property type="molecule type" value="Genomic_DNA"/>
</dbReference>
<name>A0A839V798_9GAMM</name>
<organism evidence="3 4">
    <name type="scientific">Halomonas cerina</name>
    <dbReference type="NCBI Taxonomy" id="447424"/>
    <lineage>
        <taxon>Bacteria</taxon>
        <taxon>Pseudomonadati</taxon>
        <taxon>Pseudomonadota</taxon>
        <taxon>Gammaproteobacteria</taxon>
        <taxon>Oceanospirillales</taxon>
        <taxon>Halomonadaceae</taxon>
        <taxon>Halomonas</taxon>
    </lineage>
</organism>
<evidence type="ECO:0000313" key="3">
    <source>
        <dbReference type="EMBL" id="MBB3189399.1"/>
    </source>
</evidence>
<proteinExistence type="inferred from homology"/>
<evidence type="ECO:0000256" key="2">
    <source>
        <dbReference type="ARBA" id="ARBA00023002"/>
    </source>
</evidence>
<dbReference type="NCBIfam" id="NF005489">
    <property type="entry name" value="PRK07102.1"/>
    <property type="match status" value="1"/>
</dbReference>
<keyword evidence="2" id="KW-0560">Oxidoreductase</keyword>
<sequence>MNSLKRVVIIGATSTIAEHTARQLVEKGASLYCIGRNPDKLQALLQDLKVRAGDNQRIDGCVADLLDVDRHDALIETAEQALGGMDAVLIAHGTLPDQQACQRDVALMRREVETNALSVISLLTLLGNRFEQQGAGVIAAIGSVAGNRGRQSNYVYGAAKGMVAIFLQGLRNRLAAHGVDVVTLKPGFVATPMTADFDRSGPLWAQPQDVARGIIKAMIHGRGETYLPGFWRWIMLVITHIPEPLFKRMTL</sequence>
<keyword evidence="4" id="KW-1185">Reference proteome</keyword>
<evidence type="ECO:0000256" key="1">
    <source>
        <dbReference type="ARBA" id="ARBA00006484"/>
    </source>
</evidence>
<dbReference type="Proteomes" id="UP000547614">
    <property type="component" value="Unassembled WGS sequence"/>
</dbReference>
<evidence type="ECO:0000313" key="4">
    <source>
        <dbReference type="Proteomes" id="UP000547614"/>
    </source>
</evidence>
<dbReference type="RefSeq" id="WP_183324153.1">
    <property type="nucleotide sequence ID" value="NZ_JACHXP010000002.1"/>
</dbReference>
<dbReference type="GO" id="GO:0016491">
    <property type="term" value="F:oxidoreductase activity"/>
    <property type="evidence" value="ECO:0007669"/>
    <property type="project" value="UniProtKB-KW"/>
</dbReference>
<comment type="similarity">
    <text evidence="1">Belongs to the short-chain dehydrogenases/reductases (SDR) family.</text>
</comment>
<dbReference type="InterPro" id="IPR002347">
    <property type="entry name" value="SDR_fam"/>
</dbReference>
<comment type="caution">
    <text evidence="3">The sequence shown here is derived from an EMBL/GenBank/DDBJ whole genome shotgun (WGS) entry which is preliminary data.</text>
</comment>
<dbReference type="GO" id="GO:0016020">
    <property type="term" value="C:membrane"/>
    <property type="evidence" value="ECO:0007669"/>
    <property type="project" value="TreeGrafter"/>
</dbReference>
<dbReference type="Pfam" id="PF00106">
    <property type="entry name" value="adh_short"/>
    <property type="match status" value="1"/>
</dbReference>
<dbReference type="PANTHER" id="PTHR44196:SF3">
    <property type="entry name" value="SHORT CHAIN DEHYDROGENASE FAMILY PROTEIN"/>
    <property type="match status" value="1"/>
</dbReference>
<accession>A0A839V798</accession>
<dbReference type="PANTHER" id="PTHR44196">
    <property type="entry name" value="DEHYDROGENASE/REDUCTASE SDR FAMILY MEMBER 7B"/>
    <property type="match status" value="1"/>
</dbReference>
<gene>
    <name evidence="3" type="ORF">FHR94_000621</name>
</gene>
<dbReference type="CDD" id="cd05233">
    <property type="entry name" value="SDR_c"/>
    <property type="match status" value="1"/>
</dbReference>